<proteinExistence type="predicted"/>
<protein>
    <submittedName>
        <fullName evidence="1">Uncharacterized protein</fullName>
    </submittedName>
</protein>
<dbReference type="RefSeq" id="WP_068483086.1">
    <property type="nucleotide sequence ID" value="NZ_CP018760.1"/>
</dbReference>
<keyword evidence="2" id="KW-1185">Reference proteome</keyword>
<evidence type="ECO:0000313" key="2">
    <source>
        <dbReference type="Proteomes" id="UP000092164"/>
    </source>
</evidence>
<dbReference type="EMBL" id="LZFP01000004">
    <property type="protein sequence ID" value="OBR41014.1"/>
    <property type="molecule type" value="Genomic_DNA"/>
</dbReference>
<reference evidence="2" key="1">
    <citation type="submission" date="2016-06" db="EMBL/GenBank/DDBJ databases">
        <authorList>
            <person name="Zhan P."/>
        </authorList>
    </citation>
    <scope>NUCLEOTIDE SEQUENCE [LARGE SCALE GENOMIC DNA]</scope>
    <source>
        <strain evidence="2">T28</strain>
    </source>
</reference>
<organism evidence="1 2">
    <name type="scientific">Maribacter hydrothermalis</name>
    <dbReference type="NCBI Taxonomy" id="1836467"/>
    <lineage>
        <taxon>Bacteria</taxon>
        <taxon>Pseudomonadati</taxon>
        <taxon>Bacteroidota</taxon>
        <taxon>Flavobacteriia</taxon>
        <taxon>Flavobacteriales</taxon>
        <taxon>Flavobacteriaceae</taxon>
        <taxon>Maribacter</taxon>
    </lineage>
</organism>
<evidence type="ECO:0000313" key="1">
    <source>
        <dbReference type="EMBL" id="OBR41014.1"/>
    </source>
</evidence>
<name>A0A1B7ZD49_9FLAO</name>
<dbReference type="OrthoDB" id="1175380at2"/>
<dbReference type="STRING" id="1836467.BTR34_16240"/>
<gene>
    <name evidence="1" type="ORF">A9200_14415</name>
</gene>
<sequence length="236" mass="27392">MGMEETLTDLIQKLNRPFLFFLPMSLVPKSEMEAFASIDIETFFDTVVLYDKNGEIKEISAGSRYVQLLEKPTLLGHNILRLLDEKAVLNTSRFNALLEKYVLQLRFFVFTSQWMYEHVDEHCTVENNVKGYFKLQKTAYQNHREELESKFHVRVNTDLTSRQILDHLKNDPSTTLSILVDNVKENQYENAFLNTEIPKEAPLEKRPLITDFEARSFLLRTVFNDVDSTSSVGKGT</sequence>
<accession>A0A1B7ZD49</accession>
<comment type="caution">
    <text evidence="1">The sequence shown here is derived from an EMBL/GenBank/DDBJ whole genome shotgun (WGS) entry which is preliminary data.</text>
</comment>
<dbReference type="AlphaFoldDB" id="A0A1B7ZD49"/>
<dbReference type="KEGG" id="mart:BTR34_16240"/>
<dbReference type="Proteomes" id="UP000092164">
    <property type="component" value="Unassembled WGS sequence"/>
</dbReference>